<evidence type="ECO:0008006" key="3">
    <source>
        <dbReference type="Google" id="ProtNLM"/>
    </source>
</evidence>
<name>A0A5K7ZYN1_9BACT</name>
<dbReference type="InterPro" id="IPR019300">
    <property type="entry name" value="CooT"/>
</dbReference>
<gene>
    <name evidence="1" type="ORF">DSCO28_59380</name>
</gene>
<dbReference type="AlphaFoldDB" id="A0A5K7ZYN1"/>
<dbReference type="Proteomes" id="UP000425960">
    <property type="component" value="Chromosome"/>
</dbReference>
<protein>
    <recommendedName>
        <fullName evidence="3">RNA-binding protein</fullName>
    </recommendedName>
</protein>
<evidence type="ECO:0000313" key="2">
    <source>
        <dbReference type="Proteomes" id="UP000425960"/>
    </source>
</evidence>
<dbReference type="Pfam" id="PF10133">
    <property type="entry name" value="CooT"/>
    <property type="match status" value="1"/>
</dbReference>
<evidence type="ECO:0000313" key="1">
    <source>
        <dbReference type="EMBL" id="BBO85372.1"/>
    </source>
</evidence>
<sequence>MCDVNVFIMKNGAEEKIMENVDLIEEVADGMHLVNIFGEEQTLKAKMVQYNNSEKRMVFQPL</sequence>
<reference evidence="1 2" key="1">
    <citation type="submission" date="2019-11" db="EMBL/GenBank/DDBJ databases">
        <title>Comparative genomics of hydrocarbon-degrading Desulfosarcina strains.</title>
        <authorList>
            <person name="Watanabe M."/>
            <person name="Kojima H."/>
            <person name="Fukui M."/>
        </authorList>
    </citation>
    <scope>NUCLEOTIDE SEQUENCE [LARGE SCALE GENOMIC DNA]</scope>
    <source>
        <strain evidence="1 2">28bB2T</strain>
    </source>
</reference>
<dbReference type="RefSeq" id="WP_155313044.1">
    <property type="nucleotide sequence ID" value="NZ_AP021876.1"/>
</dbReference>
<accession>A0A5K7ZYN1</accession>
<dbReference type="KEGG" id="dov:DSCO28_59380"/>
<organism evidence="1 2">
    <name type="scientific">Desulfosarcina ovata subsp. sediminis</name>
    <dbReference type="NCBI Taxonomy" id="885957"/>
    <lineage>
        <taxon>Bacteria</taxon>
        <taxon>Pseudomonadati</taxon>
        <taxon>Thermodesulfobacteriota</taxon>
        <taxon>Desulfobacteria</taxon>
        <taxon>Desulfobacterales</taxon>
        <taxon>Desulfosarcinaceae</taxon>
        <taxon>Desulfosarcina</taxon>
    </lineage>
</organism>
<dbReference type="EMBL" id="AP021876">
    <property type="protein sequence ID" value="BBO85372.1"/>
    <property type="molecule type" value="Genomic_DNA"/>
</dbReference>
<proteinExistence type="predicted"/>